<evidence type="ECO:0000259" key="20">
    <source>
        <dbReference type="SMART" id="SM00485"/>
    </source>
</evidence>
<keyword evidence="7 16" id="KW-0378">Hydrolase</keyword>
<dbReference type="GO" id="GO:0017108">
    <property type="term" value="F:5'-flap endonuclease activity"/>
    <property type="evidence" value="ECO:0007669"/>
    <property type="project" value="UniProtKB-UniRule"/>
</dbReference>
<dbReference type="SMART" id="SM00279">
    <property type="entry name" value="HhH2"/>
    <property type="match status" value="1"/>
</dbReference>
<evidence type="ECO:0000256" key="8">
    <source>
        <dbReference type="ARBA" id="ARBA00022839"/>
    </source>
</evidence>
<evidence type="ECO:0000256" key="13">
    <source>
        <dbReference type="ARBA" id="ARBA00029382"/>
    </source>
</evidence>
<keyword evidence="1 16" id="KW-0597">Phosphoprotein</keyword>
<dbReference type="FunFam" id="3.40.50.1010:FF:000016">
    <property type="entry name" value="Flap endonuclease 1"/>
    <property type="match status" value="1"/>
</dbReference>
<evidence type="ECO:0000256" key="17">
    <source>
        <dbReference type="SAM" id="Coils"/>
    </source>
</evidence>
<proteinExistence type="inferred from homology"/>
<feature type="coiled-coil region" evidence="17">
    <location>
        <begin position="98"/>
        <end position="127"/>
    </location>
</feature>
<gene>
    <name evidence="21" type="ORF">QR46_1106</name>
</gene>
<dbReference type="PRINTS" id="PR00853">
    <property type="entry name" value="XPGRADSUPER"/>
</dbReference>
<dbReference type="InterPro" id="IPR023426">
    <property type="entry name" value="Flap_endonuc"/>
</dbReference>
<keyword evidence="6 16" id="KW-0227">DNA damage</keyword>
<dbReference type="FunFam" id="1.10.150.20:FF:000009">
    <property type="entry name" value="Flap endonuclease 1"/>
    <property type="match status" value="1"/>
</dbReference>
<dbReference type="PANTHER" id="PTHR11081:SF9">
    <property type="entry name" value="FLAP ENDONUCLEASE 1"/>
    <property type="match status" value="1"/>
</dbReference>
<keyword evidence="5 16" id="KW-0255">Endonuclease</keyword>
<evidence type="ECO:0000256" key="7">
    <source>
        <dbReference type="ARBA" id="ARBA00022801"/>
    </source>
</evidence>
<keyword evidence="10 16" id="KW-0496">Mitochondrion</keyword>
<keyword evidence="8 16" id="KW-0269">Exonuclease</keyword>
<evidence type="ECO:0000256" key="1">
    <source>
        <dbReference type="ARBA" id="ARBA00022553"/>
    </source>
</evidence>
<dbReference type="GO" id="GO:0005739">
    <property type="term" value="C:mitochondrion"/>
    <property type="evidence" value="ECO:0007669"/>
    <property type="project" value="UniProtKB-SubCell"/>
</dbReference>
<accession>A0A132NXU9</accession>
<dbReference type="EMBL" id="JXTI01000020">
    <property type="protein sequence ID" value="KWX14895.1"/>
    <property type="molecule type" value="Genomic_DNA"/>
</dbReference>
<dbReference type="VEuPathDB" id="GiardiaDB:QR46_1106"/>
<dbReference type="GO" id="GO:0008409">
    <property type="term" value="F:5'-3' exonuclease activity"/>
    <property type="evidence" value="ECO:0007669"/>
    <property type="project" value="UniProtKB-UniRule"/>
</dbReference>
<keyword evidence="9 16" id="KW-0460">Magnesium</keyword>
<dbReference type="GO" id="GO:0005654">
    <property type="term" value="C:nucleoplasm"/>
    <property type="evidence" value="ECO:0007669"/>
    <property type="project" value="UniProtKB-SubCell"/>
</dbReference>
<dbReference type="Proteomes" id="UP000070089">
    <property type="component" value="Unassembled WGS sequence"/>
</dbReference>
<dbReference type="InterPro" id="IPR036279">
    <property type="entry name" value="5-3_exonuclease_C_sf"/>
</dbReference>
<evidence type="ECO:0000256" key="4">
    <source>
        <dbReference type="ARBA" id="ARBA00022723"/>
    </source>
</evidence>
<dbReference type="SUPFAM" id="SSF47807">
    <property type="entry name" value="5' to 3' exonuclease, C-terminal subdomain"/>
    <property type="match status" value="1"/>
</dbReference>
<comment type="similarity">
    <text evidence="14 16">Belongs to the XPG/RAD2 endonuclease family. FEN1 subfamily.</text>
</comment>
<evidence type="ECO:0000256" key="12">
    <source>
        <dbReference type="ARBA" id="ARBA00023242"/>
    </source>
</evidence>
<dbReference type="GO" id="GO:0003677">
    <property type="term" value="F:DNA binding"/>
    <property type="evidence" value="ECO:0007669"/>
    <property type="project" value="UniProtKB-UniRule"/>
</dbReference>
<comment type="cofactor">
    <cofactor evidence="16">
        <name>Mg(2+)</name>
        <dbReference type="ChEBI" id="CHEBI:18420"/>
    </cofactor>
    <text evidence="16">Binds 2 magnesium ions per subunit. They probably participate in the reaction catalyzed by the enzyme. May bind an additional third magnesium ion after substrate binding.</text>
</comment>
<dbReference type="Gene3D" id="1.10.150.20">
    <property type="entry name" value="5' to 3' exonuclease, C-terminal subdomain"/>
    <property type="match status" value="1"/>
</dbReference>
<evidence type="ECO:0000313" key="22">
    <source>
        <dbReference type="Proteomes" id="UP000070089"/>
    </source>
</evidence>
<evidence type="ECO:0000256" key="6">
    <source>
        <dbReference type="ARBA" id="ARBA00022763"/>
    </source>
</evidence>
<dbReference type="InterPro" id="IPR006085">
    <property type="entry name" value="XPG_DNA_repair_N"/>
</dbReference>
<evidence type="ECO:0000313" key="21">
    <source>
        <dbReference type="EMBL" id="KWX14895.1"/>
    </source>
</evidence>
<dbReference type="InterPro" id="IPR006084">
    <property type="entry name" value="XPG/Rad2"/>
</dbReference>
<dbReference type="GO" id="GO:0000287">
    <property type="term" value="F:magnesium ion binding"/>
    <property type="evidence" value="ECO:0007669"/>
    <property type="project" value="UniProtKB-UniRule"/>
</dbReference>
<organism evidence="21 22">
    <name type="scientific">Giardia duodenalis assemblage B</name>
    <dbReference type="NCBI Taxonomy" id="1394984"/>
    <lineage>
        <taxon>Eukaryota</taxon>
        <taxon>Metamonada</taxon>
        <taxon>Diplomonadida</taxon>
        <taxon>Hexamitidae</taxon>
        <taxon>Giardiinae</taxon>
        <taxon>Giardia</taxon>
    </lineage>
</organism>
<dbReference type="InterPro" id="IPR008918">
    <property type="entry name" value="HhH2"/>
</dbReference>
<evidence type="ECO:0000256" key="5">
    <source>
        <dbReference type="ARBA" id="ARBA00022759"/>
    </source>
</evidence>
<dbReference type="AlphaFoldDB" id="A0A132NXU9"/>
<evidence type="ECO:0000256" key="11">
    <source>
        <dbReference type="ARBA" id="ARBA00023204"/>
    </source>
</evidence>
<dbReference type="HAMAP" id="MF_00614">
    <property type="entry name" value="Fen"/>
    <property type="match status" value="1"/>
</dbReference>
<evidence type="ECO:0000256" key="9">
    <source>
        <dbReference type="ARBA" id="ARBA00022842"/>
    </source>
</evidence>
<comment type="function">
    <text evidence="13 16">Structure-specific nuclease with 5'-flap endonuclease and 5'-3' exonuclease activities involved in DNA replication and repair. During DNA replication, cleaves the 5'-overhanging flap structure that is generated by displacement synthesis when DNA polymerase encounters the 5'-end of a downstream Okazaki fragment. It enters the flap from the 5'-end and then tracks to cleave the flap base, leaving a nick for ligation. Also involved in the long patch base excision repair (LP-BER) pathway, by cleaving within the apurinic/apyrimidinic (AP) site-terminated flap. Acts as a genome stabilization factor that prevents flaps from equilibrating into structures that lead to duplications and deletions. Also possesses 5'-3' exonuclease activity on nicked or gapped double-stranded DNA, and exhibits RNase H activity. Also involved in replication and repair of rDNA and in repairing mitochondrial DNA.</text>
</comment>
<dbReference type="Gene3D" id="3.40.50.1010">
    <property type="entry name" value="5'-nuclease"/>
    <property type="match status" value="1"/>
</dbReference>
<evidence type="ECO:0000256" key="2">
    <source>
        <dbReference type="ARBA" id="ARBA00022705"/>
    </source>
</evidence>
<dbReference type="SUPFAM" id="SSF88723">
    <property type="entry name" value="PIN domain-like"/>
    <property type="match status" value="1"/>
</dbReference>
<protein>
    <recommendedName>
        <fullName evidence="16">Flap endonuclease 1</fullName>
        <shortName evidence="16">FEN-1</shortName>
        <ecNumber evidence="16">3.1.-.-</ecNumber>
    </recommendedName>
    <alternativeName>
        <fullName evidence="16">Flap structure-specific endonuclease 1</fullName>
    </alternativeName>
</protein>
<dbReference type="GO" id="GO:0005730">
    <property type="term" value="C:nucleolus"/>
    <property type="evidence" value="ECO:0007669"/>
    <property type="project" value="UniProtKB-SubCell"/>
</dbReference>
<dbReference type="Pfam" id="PF00867">
    <property type="entry name" value="XPG_I"/>
    <property type="match status" value="1"/>
</dbReference>
<comment type="caution">
    <text evidence="21">The sequence shown here is derived from an EMBL/GenBank/DDBJ whole genome shotgun (WGS) entry which is preliminary data.</text>
</comment>
<evidence type="ECO:0000256" key="14">
    <source>
        <dbReference type="ARBA" id="ARBA00034726"/>
    </source>
</evidence>
<evidence type="ECO:0000256" key="3">
    <source>
        <dbReference type="ARBA" id="ARBA00022722"/>
    </source>
</evidence>
<dbReference type="GO" id="GO:0043137">
    <property type="term" value="P:DNA replication, removal of RNA primer"/>
    <property type="evidence" value="ECO:0007669"/>
    <property type="project" value="UniProtKB-UniRule"/>
</dbReference>
<keyword evidence="17" id="KW-0175">Coiled coil</keyword>
<evidence type="ECO:0000256" key="10">
    <source>
        <dbReference type="ARBA" id="ARBA00023128"/>
    </source>
</evidence>
<dbReference type="InterPro" id="IPR002421">
    <property type="entry name" value="5-3_exonuclease"/>
</dbReference>
<dbReference type="InterPro" id="IPR029060">
    <property type="entry name" value="PIN-like_dom_sf"/>
</dbReference>
<dbReference type="OrthoDB" id="1937206at2759"/>
<sequence length="361" mass="39909">MGIRGLAKLIEEIAPAAVSKRLIQHYCNRVIAIDASVMLYQFITTITSGDGTALANSSGEITSHLVGLLSKVTRMVEAGIKPIFVFDGKPPEDKQGELEKRRQAREAAELEQQKAEEEGDIERAKQLSRRTVKVTQQHCKQAEKLLDILGIPYVVAAGEAEAQCVAMAKAGLCEGVASSDLDVLAFGSPSLIRNLAQGGDKEIMEINLDTVLNELGFSYDEFLDLCILCGCDYANSLEGIGPKTAYKLIVKYRSIEEALAADQGKLAEKAVNWPYARARELFKNPTVINLKEIKKTIKWRPINRSEAMQFLVEEMEFDREATEKKLDKLVAARKKPKQCTIDSFVTVRSPSSEATKTKVKK</sequence>
<name>A0A132NXU9_GIAIN</name>
<dbReference type="SMART" id="SM00485">
    <property type="entry name" value="XPGN"/>
    <property type="match status" value="1"/>
</dbReference>
<dbReference type="PANTHER" id="PTHR11081">
    <property type="entry name" value="FLAP ENDONUCLEASE FAMILY MEMBER"/>
    <property type="match status" value="1"/>
</dbReference>
<keyword evidence="3 16" id="KW-0540">Nuclease</keyword>
<comment type="subcellular location">
    <subcellularLocation>
        <location evidence="16">Nucleus</location>
        <location evidence="16">Nucleolus</location>
    </subcellularLocation>
    <subcellularLocation>
        <location evidence="16">Nucleus</location>
        <location evidence="16">Nucleoplasm</location>
    </subcellularLocation>
    <subcellularLocation>
        <location evidence="16">Mitochondrion</location>
    </subcellularLocation>
    <text evidence="16">Resides mostly in the nucleoli and relocalizes to the nucleoplasm upon DNA damage.</text>
</comment>
<evidence type="ECO:0000259" key="19">
    <source>
        <dbReference type="SMART" id="SM00484"/>
    </source>
</evidence>
<keyword evidence="2 16" id="KW-0235">DNA replication</keyword>
<dbReference type="GO" id="GO:0006284">
    <property type="term" value="P:base-excision repair"/>
    <property type="evidence" value="ECO:0007669"/>
    <property type="project" value="UniProtKB-UniRule"/>
</dbReference>
<dbReference type="SMART" id="SM00475">
    <property type="entry name" value="53EXOc"/>
    <property type="match status" value="1"/>
</dbReference>
<dbReference type="Pfam" id="PF00752">
    <property type="entry name" value="XPG_N"/>
    <property type="match status" value="1"/>
</dbReference>
<reference evidence="21 22" key="1">
    <citation type="journal article" date="2015" name="Mol. Biochem. Parasitol.">
        <title>Identification of polymorphic genes for use in assemblage B genotyping assays through comparative genomics of multiple assemblage B Giardia duodenalis isolates.</title>
        <authorList>
            <person name="Wielinga C."/>
            <person name="Thompson R.C."/>
            <person name="Monis P."/>
            <person name="Ryan U."/>
        </authorList>
    </citation>
    <scope>NUCLEOTIDE SEQUENCE [LARGE SCALE GENOMIC DNA]</scope>
    <source>
        <strain evidence="21 22">BAH15c1</strain>
    </source>
</reference>
<evidence type="ECO:0000256" key="16">
    <source>
        <dbReference type="HAMAP-Rule" id="MF_03140"/>
    </source>
</evidence>
<dbReference type="SMART" id="SM00484">
    <property type="entry name" value="XPGI"/>
    <property type="match status" value="1"/>
</dbReference>
<keyword evidence="4 16" id="KW-0479">Metal-binding</keyword>
<dbReference type="CDD" id="cd09907">
    <property type="entry name" value="H3TH_FEN1-Euk"/>
    <property type="match status" value="1"/>
</dbReference>
<evidence type="ECO:0000256" key="15">
    <source>
        <dbReference type="ARBA" id="ARBA00063178"/>
    </source>
</evidence>
<keyword evidence="12 16" id="KW-0539">Nucleus</keyword>
<comment type="subunit">
    <text evidence="15">Interacts with PCNA1 and PCNA2. Three molecules of FEN1 bind to one PCNA trimer with each molecule binding to one PCNA monomer. PCNA stimulates the nuclease activity without altering cleavage specificity.</text>
</comment>
<dbReference type="EC" id="3.1.-.-" evidence="16"/>
<evidence type="ECO:0000259" key="18">
    <source>
        <dbReference type="SMART" id="SM00475"/>
    </source>
</evidence>
<dbReference type="InterPro" id="IPR006086">
    <property type="entry name" value="XPG-I_dom"/>
</dbReference>
<dbReference type="CDD" id="cd09867">
    <property type="entry name" value="PIN_FEN1"/>
    <property type="match status" value="1"/>
</dbReference>
<feature type="domain" description="5'-3' exonuclease" evidence="18">
    <location>
        <begin position="28"/>
        <end position="327"/>
    </location>
</feature>
<feature type="domain" description="XPG-I" evidence="19">
    <location>
        <begin position="147"/>
        <end position="217"/>
    </location>
</feature>
<keyword evidence="11 16" id="KW-0234">DNA repair</keyword>
<feature type="domain" description="XPG N-terminal" evidence="20">
    <location>
        <begin position="1"/>
        <end position="108"/>
    </location>
</feature>